<sequence length="133" mass="13716">MTDLKTRAAAHSIIAQRLALVEWGGREGLSLAAGPCAKDSSRVQFAKPGQMSPLYAPRLPSQDAGAAAISRLATAQYYLLSLGLGIGGGGGGVVAQNGVRCQGARYPRTPPRSDLLTSRPSPHVSDSADMAAE</sequence>
<gene>
    <name evidence="2" type="ORF">P280DRAFT_478009</name>
</gene>
<feature type="region of interest" description="Disordered" evidence="1">
    <location>
        <begin position="103"/>
        <end position="133"/>
    </location>
</feature>
<organism evidence="2 3">
    <name type="scientific">Massarina eburnea CBS 473.64</name>
    <dbReference type="NCBI Taxonomy" id="1395130"/>
    <lineage>
        <taxon>Eukaryota</taxon>
        <taxon>Fungi</taxon>
        <taxon>Dikarya</taxon>
        <taxon>Ascomycota</taxon>
        <taxon>Pezizomycotina</taxon>
        <taxon>Dothideomycetes</taxon>
        <taxon>Pleosporomycetidae</taxon>
        <taxon>Pleosporales</taxon>
        <taxon>Massarineae</taxon>
        <taxon>Massarinaceae</taxon>
        <taxon>Massarina</taxon>
    </lineage>
</organism>
<keyword evidence="3" id="KW-1185">Reference proteome</keyword>
<dbReference type="Proteomes" id="UP000799753">
    <property type="component" value="Unassembled WGS sequence"/>
</dbReference>
<dbReference type="AlphaFoldDB" id="A0A6A6S868"/>
<name>A0A6A6S868_9PLEO</name>
<dbReference type="EMBL" id="MU006780">
    <property type="protein sequence ID" value="KAF2643181.1"/>
    <property type="molecule type" value="Genomic_DNA"/>
</dbReference>
<accession>A0A6A6S868</accession>
<evidence type="ECO:0000313" key="2">
    <source>
        <dbReference type="EMBL" id="KAF2643181.1"/>
    </source>
</evidence>
<evidence type="ECO:0000256" key="1">
    <source>
        <dbReference type="SAM" id="MobiDB-lite"/>
    </source>
</evidence>
<proteinExistence type="predicted"/>
<protein>
    <submittedName>
        <fullName evidence="2">Uncharacterized protein</fullName>
    </submittedName>
</protein>
<evidence type="ECO:0000313" key="3">
    <source>
        <dbReference type="Proteomes" id="UP000799753"/>
    </source>
</evidence>
<reference evidence="2" key="1">
    <citation type="journal article" date="2020" name="Stud. Mycol.">
        <title>101 Dothideomycetes genomes: a test case for predicting lifestyles and emergence of pathogens.</title>
        <authorList>
            <person name="Haridas S."/>
            <person name="Albert R."/>
            <person name="Binder M."/>
            <person name="Bloem J."/>
            <person name="Labutti K."/>
            <person name="Salamov A."/>
            <person name="Andreopoulos B."/>
            <person name="Baker S."/>
            <person name="Barry K."/>
            <person name="Bills G."/>
            <person name="Bluhm B."/>
            <person name="Cannon C."/>
            <person name="Castanera R."/>
            <person name="Culley D."/>
            <person name="Daum C."/>
            <person name="Ezra D."/>
            <person name="Gonzalez J."/>
            <person name="Henrissat B."/>
            <person name="Kuo A."/>
            <person name="Liang C."/>
            <person name="Lipzen A."/>
            <person name="Lutzoni F."/>
            <person name="Magnuson J."/>
            <person name="Mondo S."/>
            <person name="Nolan M."/>
            <person name="Ohm R."/>
            <person name="Pangilinan J."/>
            <person name="Park H.-J."/>
            <person name="Ramirez L."/>
            <person name="Alfaro M."/>
            <person name="Sun H."/>
            <person name="Tritt A."/>
            <person name="Yoshinaga Y."/>
            <person name="Zwiers L.-H."/>
            <person name="Turgeon B."/>
            <person name="Goodwin S."/>
            <person name="Spatafora J."/>
            <person name="Crous P."/>
            <person name="Grigoriev I."/>
        </authorList>
    </citation>
    <scope>NUCLEOTIDE SEQUENCE</scope>
    <source>
        <strain evidence="2">CBS 473.64</strain>
    </source>
</reference>